<evidence type="ECO:0000313" key="3">
    <source>
        <dbReference type="Proteomes" id="UP000010448"/>
    </source>
</evidence>
<gene>
    <name evidence="2" type="ORF">CSV86_013505</name>
</gene>
<dbReference type="Pfam" id="PF05594">
    <property type="entry name" value="Fil_haemagg"/>
    <property type="match status" value="2"/>
</dbReference>
<feature type="compositionally biased region" description="Polar residues" evidence="1">
    <location>
        <begin position="137"/>
        <end position="150"/>
    </location>
</feature>
<feature type="region of interest" description="Disordered" evidence="1">
    <location>
        <begin position="168"/>
        <end position="190"/>
    </location>
</feature>
<dbReference type="EMBL" id="AMWJ02000002">
    <property type="protein sequence ID" value="NNJ16168.1"/>
    <property type="molecule type" value="Genomic_DNA"/>
</dbReference>
<evidence type="ECO:0000256" key="1">
    <source>
        <dbReference type="SAM" id="MobiDB-lite"/>
    </source>
</evidence>
<proteinExistence type="predicted"/>
<keyword evidence="3" id="KW-1185">Reference proteome</keyword>
<dbReference type="Proteomes" id="UP000010448">
    <property type="component" value="Unassembled WGS sequence"/>
</dbReference>
<dbReference type="RefSeq" id="WP_170394786.1">
    <property type="nucleotide sequence ID" value="NZ_AMWJ02000002.1"/>
</dbReference>
<feature type="region of interest" description="Disordered" evidence="1">
    <location>
        <begin position="81"/>
        <end position="153"/>
    </location>
</feature>
<name>A0A7K4EET8_9PSED</name>
<sequence>MDLRAASLDNREGLVEAHNGLALAVAGVLGNQQGKLLGAQTSVTSQALDNSNGLIQGDSSLVLQQTAELLNADGQLLAGQHLNSPPAAWTTPRQPDQRWPARRPGKRTGDQPARSAGGQGRRQSDPRQPRQSRSRRIASQANLSLRSGNLDNRGGVLAADRGLNLRAGQVNNGDGGRISSSGQLTASASGLDQQNDGQLFSQGGVSLDLNGGLLDNRGGRINAPASCC</sequence>
<dbReference type="InterPro" id="IPR010069">
    <property type="entry name" value="CdiA_FHA1_rpt"/>
</dbReference>
<reference evidence="2 3" key="1">
    <citation type="journal article" date="2013" name="Genome Announc.">
        <title>Genome Sequence of Naphthalene-Degrading Soil Bacterium Pseudomonas putida CSV86.</title>
        <authorList>
            <person name="Phale P.S."/>
            <person name="Paliwal V."/>
            <person name="Raju S.C."/>
            <person name="Modak A."/>
            <person name="Purohit H.J."/>
        </authorList>
    </citation>
    <scope>NUCLEOTIDE SEQUENCE [LARGE SCALE GENOMIC DNA]</scope>
    <source>
        <strain evidence="2 3">CSV86</strain>
    </source>
</reference>
<comment type="caution">
    <text evidence="2">The sequence shown here is derived from an EMBL/GenBank/DDBJ whole genome shotgun (WGS) entry which is preliminary data.</text>
</comment>
<dbReference type="InterPro" id="IPR008619">
    <property type="entry name" value="Filamentous_hemagglutn_rpt"/>
</dbReference>
<dbReference type="NCBIfam" id="TIGR01731">
    <property type="entry name" value="fil_hemag_20aa"/>
    <property type="match status" value="5"/>
</dbReference>
<evidence type="ECO:0000313" key="2">
    <source>
        <dbReference type="EMBL" id="NNJ16168.1"/>
    </source>
</evidence>
<dbReference type="AlphaFoldDB" id="A0A7K4EET8"/>
<organism evidence="2 3">
    <name type="scientific">Pseudomonas bharatica CSV86</name>
    <dbReference type="NCBI Taxonomy" id="1005395"/>
    <lineage>
        <taxon>Bacteria</taxon>
        <taxon>Pseudomonadati</taxon>
        <taxon>Pseudomonadota</taxon>
        <taxon>Gammaproteobacteria</taxon>
        <taxon>Pseudomonadales</taxon>
        <taxon>Pseudomonadaceae</taxon>
        <taxon>Pseudomonas</taxon>
        <taxon>Pseudomonas bharatica</taxon>
    </lineage>
</organism>
<feature type="compositionally biased region" description="Polar residues" evidence="1">
    <location>
        <begin position="178"/>
        <end position="190"/>
    </location>
</feature>
<accession>A0A7K4EET8</accession>
<protein>
    <submittedName>
        <fullName evidence="2">Uncharacterized protein</fullName>
    </submittedName>
</protein>